<name>A0ABS6EFN4_9CLOT</name>
<evidence type="ECO:0000313" key="2">
    <source>
        <dbReference type="Proteomes" id="UP000726170"/>
    </source>
</evidence>
<comment type="caution">
    <text evidence="1">The sequence shown here is derived from an EMBL/GenBank/DDBJ whole genome shotgun (WGS) entry which is preliminary data.</text>
</comment>
<protein>
    <submittedName>
        <fullName evidence="1">V-type ATP synthase subunit F</fullName>
    </submittedName>
</protein>
<proteinExistence type="predicted"/>
<sequence length="102" mass="11665">MKMYLISDNVDTLVGLKIAGIDGEIVHNREEAIKCIEEIRSNKEIGIIVITEKAMEMMPEKISELKLSKYLPLIVEIPDRHGSKKEKDWILNYIKEAVGIKI</sequence>
<keyword evidence="2" id="KW-1185">Reference proteome</keyword>
<dbReference type="InterPro" id="IPR008218">
    <property type="entry name" value="ATPase_V1-cplx_f_g_su"/>
</dbReference>
<evidence type="ECO:0000313" key="1">
    <source>
        <dbReference type="EMBL" id="MBU5484022.1"/>
    </source>
</evidence>
<gene>
    <name evidence="1" type="ORF">KQI86_06740</name>
</gene>
<dbReference type="Pfam" id="PF01990">
    <property type="entry name" value="ATP-synt_F"/>
    <property type="match status" value="1"/>
</dbReference>
<accession>A0ABS6EFN4</accession>
<organism evidence="1 2">
    <name type="scientific">Clostridium mobile</name>
    <dbReference type="NCBI Taxonomy" id="2841512"/>
    <lineage>
        <taxon>Bacteria</taxon>
        <taxon>Bacillati</taxon>
        <taxon>Bacillota</taxon>
        <taxon>Clostridia</taxon>
        <taxon>Eubacteriales</taxon>
        <taxon>Clostridiaceae</taxon>
        <taxon>Clostridium</taxon>
    </lineage>
</organism>
<dbReference type="EMBL" id="JAHLQF010000002">
    <property type="protein sequence ID" value="MBU5484022.1"/>
    <property type="molecule type" value="Genomic_DNA"/>
</dbReference>
<dbReference type="RefSeq" id="WP_216438518.1">
    <property type="nucleotide sequence ID" value="NZ_JAHLQF010000002.1"/>
</dbReference>
<reference evidence="1 2" key="1">
    <citation type="submission" date="2021-06" db="EMBL/GenBank/DDBJ databases">
        <authorList>
            <person name="Sun Q."/>
            <person name="Li D."/>
        </authorList>
    </citation>
    <scope>NUCLEOTIDE SEQUENCE [LARGE SCALE GENOMIC DNA]</scope>
    <source>
        <strain evidence="1 2">MSJ-11</strain>
    </source>
</reference>
<dbReference type="Proteomes" id="UP000726170">
    <property type="component" value="Unassembled WGS sequence"/>
</dbReference>